<dbReference type="OrthoDB" id="2187013at2759"/>
<name>A0A177EGB3_9MICR</name>
<dbReference type="AlphaFoldDB" id="A0A177EGB3"/>
<dbReference type="GeneID" id="93648095"/>
<evidence type="ECO:0000256" key="1">
    <source>
        <dbReference type="SAM" id="MobiDB-lite"/>
    </source>
</evidence>
<accession>A0A177EGB3</accession>
<proteinExistence type="predicted"/>
<feature type="compositionally biased region" description="Acidic residues" evidence="1">
    <location>
        <begin position="21"/>
        <end position="38"/>
    </location>
</feature>
<dbReference type="InterPro" id="IPR011047">
    <property type="entry name" value="Quinoprotein_ADH-like_sf"/>
</dbReference>
<dbReference type="VEuPathDB" id="MicrosporidiaDB:NEDG_01745"/>
<gene>
    <name evidence="2" type="ORF">NEDG_01745</name>
</gene>
<evidence type="ECO:0000313" key="2">
    <source>
        <dbReference type="EMBL" id="OAG30162.1"/>
    </source>
</evidence>
<protein>
    <submittedName>
        <fullName evidence="2">Uncharacterized protein</fullName>
    </submittedName>
</protein>
<organism evidence="2 3">
    <name type="scientific">Nematocida displodere</name>
    <dbReference type="NCBI Taxonomy" id="1805483"/>
    <lineage>
        <taxon>Eukaryota</taxon>
        <taxon>Fungi</taxon>
        <taxon>Fungi incertae sedis</taxon>
        <taxon>Microsporidia</taxon>
        <taxon>Nematocida</taxon>
    </lineage>
</organism>
<feature type="region of interest" description="Disordered" evidence="1">
    <location>
        <begin position="1"/>
        <end position="55"/>
    </location>
</feature>
<evidence type="ECO:0000313" key="3">
    <source>
        <dbReference type="Proteomes" id="UP000185944"/>
    </source>
</evidence>
<dbReference type="RefSeq" id="XP_067544637.1">
    <property type="nucleotide sequence ID" value="XM_067689163.1"/>
</dbReference>
<sequence>MQFTLKEDTVIPEYGNNSDDTSLDNGEELFESSEEVSFSDDSSADKWEDGSGGQDTWSVRHIPEAMSKIQKPAPITGSVLHYTMARNLISTTNAIAKVIAVDETIYLLDTRGSIYICKGLFAEKEIRQIDIAGLKGLACRIQDIFVQGNTLVALGQGYQSFFAINTITTEMREIKLFQYKESNGFKRIRAYGETYMLIGTNSIYVFDINSHVLTQRINLYEPVLDASLCGDILYILTEEKVLKYSTVLQEVVFRSEVLVDPTVLKVTQDHLIVGLKHTLSIRDRSTFAVVHELSSLEGVTDIQSIEDLKVIVYGNNQQSNGVRMFSLQSNTAISNFPPGRGFRRIGGFCIYQGSPLLGAGSSLLSVQIARG</sequence>
<dbReference type="EMBL" id="LTDL01000037">
    <property type="protein sequence ID" value="OAG30162.1"/>
    <property type="molecule type" value="Genomic_DNA"/>
</dbReference>
<keyword evidence="3" id="KW-1185">Reference proteome</keyword>
<dbReference type="SUPFAM" id="SSF50998">
    <property type="entry name" value="Quinoprotein alcohol dehydrogenase-like"/>
    <property type="match status" value="1"/>
</dbReference>
<comment type="caution">
    <text evidence="2">The sequence shown here is derived from an EMBL/GenBank/DDBJ whole genome shotgun (WGS) entry which is preliminary data.</text>
</comment>
<reference evidence="2 3" key="1">
    <citation type="submission" date="2016-02" db="EMBL/GenBank/DDBJ databases">
        <title>Discovery of a natural microsporidian pathogen with a broad tissue tropism in Caenorhabditis elegans.</title>
        <authorList>
            <person name="Luallen R.J."/>
            <person name="Reinke A.W."/>
            <person name="Tong L."/>
            <person name="Botts M.R."/>
            <person name="Felix M.-A."/>
            <person name="Troemel E.R."/>
        </authorList>
    </citation>
    <scope>NUCLEOTIDE SEQUENCE [LARGE SCALE GENOMIC DNA]</scope>
    <source>
        <strain evidence="2 3">JUm2807</strain>
    </source>
</reference>
<dbReference type="Proteomes" id="UP000185944">
    <property type="component" value="Unassembled WGS sequence"/>
</dbReference>